<dbReference type="Proteomes" id="UP000002608">
    <property type="component" value="Chromosome"/>
</dbReference>
<evidence type="ECO:0000259" key="1">
    <source>
        <dbReference type="SMART" id="SM01321"/>
    </source>
</evidence>
<organism evidence="2 3">
    <name type="scientific">Shewanella pealeana (strain ATCC 700345 / ANG-SQ1)</name>
    <dbReference type="NCBI Taxonomy" id="398579"/>
    <lineage>
        <taxon>Bacteria</taxon>
        <taxon>Pseudomonadati</taxon>
        <taxon>Pseudomonadota</taxon>
        <taxon>Gammaproteobacteria</taxon>
        <taxon>Alteromonadales</taxon>
        <taxon>Shewanellaceae</taxon>
        <taxon>Shewanella</taxon>
    </lineage>
</organism>
<proteinExistence type="predicted"/>
<dbReference type="RefSeq" id="WP_012156509.1">
    <property type="nucleotide sequence ID" value="NC_009901.1"/>
</dbReference>
<gene>
    <name evidence="2" type="ordered locus">Spea_3295</name>
</gene>
<dbReference type="InterPro" id="IPR036515">
    <property type="entry name" value="Transposase_17_sf"/>
</dbReference>
<feature type="domain" description="Transposase IS200-like" evidence="1">
    <location>
        <begin position="9"/>
        <end position="124"/>
    </location>
</feature>
<dbReference type="GO" id="GO:0006313">
    <property type="term" value="P:DNA transposition"/>
    <property type="evidence" value="ECO:0007669"/>
    <property type="project" value="InterPro"/>
</dbReference>
<name>A8H7S3_SHEPA</name>
<dbReference type="GO" id="GO:0003677">
    <property type="term" value="F:DNA binding"/>
    <property type="evidence" value="ECO:0007669"/>
    <property type="project" value="InterPro"/>
</dbReference>
<accession>A8H7S3</accession>
<dbReference type="eggNOG" id="COG1943">
    <property type="taxonomic scope" value="Bacteria"/>
</dbReference>
<dbReference type="GO" id="GO:0004803">
    <property type="term" value="F:transposase activity"/>
    <property type="evidence" value="ECO:0007669"/>
    <property type="project" value="InterPro"/>
</dbReference>
<reference evidence="2 3" key="1">
    <citation type="submission" date="2007-10" db="EMBL/GenBank/DDBJ databases">
        <title>Complete sequence of Shewanella pealeana ATCC 700345.</title>
        <authorList>
            <consortium name="US DOE Joint Genome Institute"/>
            <person name="Copeland A."/>
            <person name="Lucas S."/>
            <person name="Lapidus A."/>
            <person name="Barry K."/>
            <person name="Glavina del Rio T."/>
            <person name="Dalin E."/>
            <person name="Tice H."/>
            <person name="Pitluck S."/>
            <person name="Chertkov O."/>
            <person name="Brettin T."/>
            <person name="Bruce D."/>
            <person name="Detter J.C."/>
            <person name="Han C."/>
            <person name="Schmutz J."/>
            <person name="Larimer F."/>
            <person name="Land M."/>
            <person name="Hauser L."/>
            <person name="Kyrpides N."/>
            <person name="Kim E."/>
            <person name="Zhao J.-S.Z."/>
            <person name="Manno D."/>
            <person name="Hawari J."/>
            <person name="Richardson P."/>
        </authorList>
    </citation>
    <scope>NUCLEOTIDE SEQUENCE [LARGE SCALE GENOMIC DNA]</scope>
    <source>
        <strain evidence="3">ATCC 700345 / ANG-SQ1</strain>
    </source>
</reference>
<dbReference type="PANTHER" id="PTHR34322">
    <property type="entry name" value="TRANSPOSASE, Y1_TNP DOMAIN-CONTAINING"/>
    <property type="match status" value="1"/>
</dbReference>
<sequence length="230" mass="26687">MSRKPRANPIGIPQHVIQRGNNRQACFAAEQDFIAYAGWLKDYAKKFQVEIHAWVFMTNHVHLLCTPQETNAISQMMQSLGRQYVRYFNYTYKRSGTLWEGRYKSCLVQTEDYLLQLYHYIELNPVRANMVDAPSEYQWSSYQINALGKASTLCTPHPAYLAIHPTEKARQACYRALFKHQLDTQIIEDIRQATHKGMAIGNNKFKDDIEKLTNTNTRPQKMGRPTKPIA</sequence>
<protein>
    <recommendedName>
        <fullName evidence="1">Transposase IS200-like domain-containing protein</fullName>
    </recommendedName>
</protein>
<dbReference type="InterPro" id="IPR002686">
    <property type="entry name" value="Transposase_17"/>
</dbReference>
<dbReference type="EMBL" id="CP000851">
    <property type="protein sequence ID" value="ABV88610.1"/>
    <property type="molecule type" value="Genomic_DNA"/>
</dbReference>
<dbReference type="OrthoDB" id="9814067at2"/>
<dbReference type="Gene3D" id="3.30.70.1290">
    <property type="entry name" value="Transposase IS200-like"/>
    <property type="match status" value="1"/>
</dbReference>
<dbReference type="AlphaFoldDB" id="A8H7S3"/>
<dbReference type="PANTHER" id="PTHR34322:SF2">
    <property type="entry name" value="TRANSPOSASE IS200-LIKE DOMAIN-CONTAINING PROTEIN"/>
    <property type="match status" value="1"/>
</dbReference>
<dbReference type="KEGG" id="spl:Spea_3295"/>
<evidence type="ECO:0000313" key="2">
    <source>
        <dbReference type="EMBL" id="ABV88610.1"/>
    </source>
</evidence>
<dbReference type="SMART" id="SM01321">
    <property type="entry name" value="Y1_Tnp"/>
    <property type="match status" value="1"/>
</dbReference>
<dbReference type="SUPFAM" id="SSF143422">
    <property type="entry name" value="Transposase IS200-like"/>
    <property type="match status" value="1"/>
</dbReference>
<dbReference type="HOGENOM" id="CLU_068226_1_2_6"/>
<keyword evidence="3" id="KW-1185">Reference proteome</keyword>
<evidence type="ECO:0000313" key="3">
    <source>
        <dbReference type="Proteomes" id="UP000002608"/>
    </source>
</evidence>
<dbReference type="Pfam" id="PF01797">
    <property type="entry name" value="Y1_Tnp"/>
    <property type="match status" value="1"/>
</dbReference>